<keyword evidence="9" id="KW-1185">Reference proteome</keyword>
<organism evidence="8 9">
    <name type="scientific">Williamsia limnetica</name>
    <dbReference type="NCBI Taxonomy" id="882452"/>
    <lineage>
        <taxon>Bacteria</taxon>
        <taxon>Bacillati</taxon>
        <taxon>Actinomycetota</taxon>
        <taxon>Actinomycetes</taxon>
        <taxon>Mycobacteriales</taxon>
        <taxon>Nocardiaceae</taxon>
        <taxon>Williamsia</taxon>
    </lineage>
</organism>
<evidence type="ECO:0000256" key="6">
    <source>
        <dbReference type="SAM" id="Phobius"/>
    </source>
</evidence>
<dbReference type="EMBL" id="QJSP01000012">
    <property type="protein sequence ID" value="PYE14575.1"/>
    <property type="molecule type" value="Genomic_DNA"/>
</dbReference>
<dbReference type="PANTHER" id="PTHR33406">
    <property type="entry name" value="MEMBRANE PROTEIN MJ1562-RELATED"/>
    <property type="match status" value="1"/>
</dbReference>
<dbReference type="InterPro" id="IPR000731">
    <property type="entry name" value="SSD"/>
</dbReference>
<evidence type="ECO:0000256" key="2">
    <source>
        <dbReference type="ARBA" id="ARBA00022475"/>
    </source>
</evidence>
<keyword evidence="4 6" id="KW-1133">Transmembrane helix</keyword>
<feature type="transmembrane region" description="Helical" evidence="6">
    <location>
        <begin position="648"/>
        <end position="667"/>
    </location>
</feature>
<comment type="caution">
    <text evidence="8">The sequence shown here is derived from an EMBL/GenBank/DDBJ whole genome shotgun (WGS) entry which is preliminary data.</text>
</comment>
<dbReference type="SUPFAM" id="SSF82866">
    <property type="entry name" value="Multidrug efflux transporter AcrB transmembrane domain"/>
    <property type="match status" value="2"/>
</dbReference>
<keyword evidence="5 6" id="KW-0472">Membrane</keyword>
<feature type="transmembrane region" description="Helical" evidence="6">
    <location>
        <begin position="673"/>
        <end position="700"/>
    </location>
</feature>
<feature type="transmembrane region" description="Helical" evidence="6">
    <location>
        <begin position="240"/>
        <end position="260"/>
    </location>
</feature>
<feature type="transmembrane region" description="Helical" evidence="6">
    <location>
        <begin position="281"/>
        <end position="307"/>
    </location>
</feature>
<feature type="transmembrane region" description="Helical" evidence="6">
    <location>
        <begin position="189"/>
        <end position="210"/>
    </location>
</feature>
<feature type="domain" description="SSD" evidence="7">
    <location>
        <begin position="209"/>
        <end position="338"/>
    </location>
</feature>
<accession>A0A318RDP3</accession>
<feature type="transmembrane region" description="Helical" evidence="6">
    <location>
        <begin position="567"/>
        <end position="591"/>
    </location>
</feature>
<dbReference type="InterPro" id="IPR004869">
    <property type="entry name" value="MMPL_dom"/>
</dbReference>
<dbReference type="RefSeq" id="WP_110471228.1">
    <property type="nucleotide sequence ID" value="NZ_QJSP01000012.1"/>
</dbReference>
<evidence type="ECO:0000256" key="1">
    <source>
        <dbReference type="ARBA" id="ARBA00004651"/>
    </source>
</evidence>
<evidence type="ECO:0000256" key="4">
    <source>
        <dbReference type="ARBA" id="ARBA00022989"/>
    </source>
</evidence>
<name>A0A318RDP3_WILLI</name>
<dbReference type="OrthoDB" id="7051771at2"/>
<feature type="transmembrane region" description="Helical" evidence="6">
    <location>
        <begin position="374"/>
        <end position="393"/>
    </location>
</feature>
<reference evidence="8 9" key="1">
    <citation type="submission" date="2018-06" db="EMBL/GenBank/DDBJ databases">
        <title>Genomic Encyclopedia of Type Strains, Phase IV (KMG-IV): sequencing the most valuable type-strain genomes for metagenomic binning, comparative biology and taxonomic classification.</title>
        <authorList>
            <person name="Goeker M."/>
        </authorList>
    </citation>
    <scope>NUCLEOTIDE SEQUENCE [LARGE SCALE GENOMIC DNA]</scope>
    <source>
        <strain evidence="8 9">DSM 45521</strain>
    </source>
</reference>
<dbReference type="Pfam" id="PF03176">
    <property type="entry name" value="MMPL"/>
    <property type="match status" value="2"/>
</dbReference>
<keyword evidence="3 6" id="KW-0812">Transmembrane</keyword>
<dbReference type="PANTHER" id="PTHR33406:SF13">
    <property type="entry name" value="MEMBRANE PROTEIN YDFJ"/>
    <property type="match status" value="1"/>
</dbReference>
<gene>
    <name evidence="8" type="ORF">DFR67_11236</name>
</gene>
<dbReference type="Proteomes" id="UP000247591">
    <property type="component" value="Unassembled WGS sequence"/>
</dbReference>
<protein>
    <submittedName>
        <fullName evidence="8">RND superfamily putative drug exporter</fullName>
    </submittedName>
</protein>
<evidence type="ECO:0000313" key="9">
    <source>
        <dbReference type="Proteomes" id="UP000247591"/>
    </source>
</evidence>
<dbReference type="InterPro" id="IPR050545">
    <property type="entry name" value="Mycobact_MmpL"/>
</dbReference>
<keyword evidence="2" id="KW-1003">Cell membrane</keyword>
<evidence type="ECO:0000256" key="3">
    <source>
        <dbReference type="ARBA" id="ARBA00022692"/>
    </source>
</evidence>
<sequence length="750" mass="79060">MAMFLYRLGRFSFRHKWWVIVSWLLLGALVIALVAAFNPKFSKDFELPGTDSDKAMSIMEKDFTAVNERQLEASTSVLIAADDGLAAHTADIDGLVAKLKTLPDIFEPDTIVNPVTAADAEPAIAASVLGDKGQVGLIQVQQNIKVEDLTIEDKEQFEDILSEFRTGGLDVRGTGSLMQVQEQGGTAEMLGFVVAFVVMIVAFAALVAAFIPIITGILGVLISINLVTLGAGIFNMNESATGIITMLGIAVSIDYALFIVSRYRTELNLGGTREAAAGRAVGTAGTAVVFAGLTVVIAVVALAVVGIPFVSQMGAGAGLAVVIAVLGAITLIPALLGAFGRFAFSPRIKGLRHGDEPESRVSNGQRTAKFLTKYPLPIALVALAFLAIIATPMTKLELGLSFSSDAEVPATELLKRGFGEGVNGQLLVVLNETDGADVAGVATETIDHIKTLSNVANPDQLTWIGNGPDQANPQAGATAALIAVTPQTSPSGEQTHELMEQIREYSSTTEAAGATLNVGGQTAIMSDISAKLSSALIPYLILVVGLAFIILMVVFRSILVPLTATIGFIFSICATFGATVAIFQQGIFGLITHTQPIISFLPIFMIGVVFGLAMDYQVFLVTRMREEYVHGLSAKEAVLVGYKHGARVVASAAVIMISVFAAFMLAPDTTSKMMGFALAAAVFFDAFIIRMIVVPALLALMGDKAWWMPAWLDKIVPNVDIEGASIREIPIDDTLAPDGKPLATKAGAAS</sequence>
<dbReference type="AlphaFoldDB" id="A0A318RDP3"/>
<dbReference type="PROSITE" id="PS50156">
    <property type="entry name" value="SSD"/>
    <property type="match status" value="1"/>
</dbReference>
<feature type="transmembrane region" description="Helical" evidence="6">
    <location>
        <begin position="597"/>
        <end position="616"/>
    </location>
</feature>
<evidence type="ECO:0000259" key="7">
    <source>
        <dbReference type="PROSITE" id="PS50156"/>
    </source>
</evidence>
<feature type="transmembrane region" description="Helical" evidence="6">
    <location>
        <begin position="319"/>
        <end position="344"/>
    </location>
</feature>
<evidence type="ECO:0000313" key="8">
    <source>
        <dbReference type="EMBL" id="PYE14575.1"/>
    </source>
</evidence>
<dbReference type="Gene3D" id="1.20.1640.10">
    <property type="entry name" value="Multidrug efflux transporter AcrB transmembrane domain"/>
    <property type="match status" value="2"/>
</dbReference>
<comment type="subcellular location">
    <subcellularLocation>
        <location evidence="1">Cell membrane</location>
        <topology evidence="1">Multi-pass membrane protein</topology>
    </subcellularLocation>
</comment>
<feature type="transmembrane region" description="Helical" evidence="6">
    <location>
        <begin position="536"/>
        <end position="555"/>
    </location>
</feature>
<dbReference type="GO" id="GO:0005886">
    <property type="term" value="C:plasma membrane"/>
    <property type="evidence" value="ECO:0007669"/>
    <property type="project" value="UniProtKB-SubCell"/>
</dbReference>
<proteinExistence type="predicted"/>
<evidence type="ECO:0000256" key="5">
    <source>
        <dbReference type="ARBA" id="ARBA00023136"/>
    </source>
</evidence>